<keyword evidence="2" id="KW-0808">Transferase</keyword>
<dbReference type="NCBIfam" id="TIGR01315">
    <property type="entry name" value="5C_CHO_kinase"/>
    <property type="match status" value="1"/>
</dbReference>
<dbReference type="AlphaFoldDB" id="A0A316ZCM6"/>
<dbReference type="InterPro" id="IPR018484">
    <property type="entry name" value="FGGY_N"/>
</dbReference>
<dbReference type="OrthoDB" id="203824at2759"/>
<sequence>MAAASHDEPLYLGIDVGTGSARAALFSASGALLGAHARATTTFRSPADARVFEQSTDDIWACIAECSRAVLRDAHAAPARVKGVGFDATCSLAVVDGAGSPVAVSPTPQGWAHGTQNVILWADHRAEQEAHEINASRSRVLDFVGGTMSLEMELPKILHLARRMPPALFAQCHFYDLPDFLTWRATGSRARSHCSLVCKCAYVPPGVVADGGSSGWQQDLLRQLGLGQLVDEGYARLGGAPDGDGVILTAGQPVAQGLSARAAAELGLLPGTAVGSALIDAYAGWVGTVAAPATNGPSAAAAVAAGLEASEGRLAAIAGTSTCHVLQSTQGIKVKGVWGPYKNAVFPGMWMNEGGQSSTGQLIDFMIDSHPASPALKAACASTGTSVFEALHAQLDAQRLAAGVAHDSYLTTHLHLYPDLHGNRSPLADPSMRGLLDGLALDASVHDLARVYFATLEAIALQTRQIITALRQEGHRIDALYMSGGHTRNLVFMQLLADVCAIPVQLPASSSTSVVLGAAMLGRFAHETSDGAALESQAAAEAHAHKHADRLWHTMVDMSKPGTFVFPSGDAALTRLLDAKYAIFLDAIATQRRWRAAMDAAVQPLPAAAA</sequence>
<evidence type="ECO:0000256" key="1">
    <source>
        <dbReference type="ARBA" id="ARBA00009156"/>
    </source>
</evidence>
<reference evidence="6 7" key="1">
    <citation type="journal article" date="2018" name="Mol. Biol. Evol.">
        <title>Broad Genomic Sampling Reveals a Smut Pathogenic Ancestry of the Fungal Clade Ustilaginomycotina.</title>
        <authorList>
            <person name="Kijpornyongpan T."/>
            <person name="Mondo S.J."/>
            <person name="Barry K."/>
            <person name="Sandor L."/>
            <person name="Lee J."/>
            <person name="Lipzen A."/>
            <person name="Pangilinan J."/>
            <person name="LaButti K."/>
            <person name="Hainaut M."/>
            <person name="Henrissat B."/>
            <person name="Grigoriev I.V."/>
            <person name="Spatafora J.W."/>
            <person name="Aime M.C."/>
        </authorList>
    </citation>
    <scope>NUCLEOTIDE SEQUENCE [LARGE SCALE GENOMIC DNA]</scope>
    <source>
        <strain evidence="6 7">MCA 4186</strain>
    </source>
</reference>
<dbReference type="InterPro" id="IPR018485">
    <property type="entry name" value="FGGY_C"/>
</dbReference>
<dbReference type="Gene3D" id="1.20.58.2240">
    <property type="match status" value="1"/>
</dbReference>
<name>A0A316ZCM6_9BASI</name>
<dbReference type="InterPro" id="IPR043129">
    <property type="entry name" value="ATPase_NBD"/>
</dbReference>
<evidence type="ECO:0000256" key="2">
    <source>
        <dbReference type="ARBA" id="ARBA00022679"/>
    </source>
</evidence>
<dbReference type="PANTHER" id="PTHR43435:SF4">
    <property type="entry name" value="FGGY CARBOHYDRATE KINASE DOMAIN-CONTAINING PROTEIN"/>
    <property type="match status" value="1"/>
</dbReference>
<dbReference type="GO" id="GO:0019321">
    <property type="term" value="P:pentose metabolic process"/>
    <property type="evidence" value="ECO:0007669"/>
    <property type="project" value="TreeGrafter"/>
</dbReference>
<evidence type="ECO:0000259" key="5">
    <source>
        <dbReference type="Pfam" id="PF02782"/>
    </source>
</evidence>
<protein>
    <submittedName>
        <fullName evidence="6">Pentulose kinase</fullName>
    </submittedName>
</protein>
<dbReference type="Gene3D" id="3.30.420.40">
    <property type="match status" value="1"/>
</dbReference>
<evidence type="ECO:0000259" key="4">
    <source>
        <dbReference type="Pfam" id="PF00370"/>
    </source>
</evidence>
<dbReference type="CDD" id="cd07782">
    <property type="entry name" value="ASKHA_NBD_FGGY_D-RBK"/>
    <property type="match status" value="1"/>
</dbReference>
<proteinExistence type="inferred from homology"/>
<keyword evidence="3 6" id="KW-0418">Kinase</keyword>
<dbReference type="Pfam" id="PF02782">
    <property type="entry name" value="FGGY_C"/>
    <property type="match status" value="1"/>
</dbReference>
<dbReference type="RefSeq" id="XP_025598961.1">
    <property type="nucleotide sequence ID" value="XM_025744708.1"/>
</dbReference>
<dbReference type="GO" id="GO:0005737">
    <property type="term" value="C:cytoplasm"/>
    <property type="evidence" value="ECO:0007669"/>
    <property type="project" value="TreeGrafter"/>
</dbReference>
<gene>
    <name evidence="6" type="ORF">FA09DRAFT_345693</name>
</gene>
<dbReference type="SUPFAM" id="SSF53067">
    <property type="entry name" value="Actin-like ATPase domain"/>
    <property type="match status" value="2"/>
</dbReference>
<dbReference type="Pfam" id="PF00370">
    <property type="entry name" value="FGGY_N"/>
    <property type="match status" value="1"/>
</dbReference>
<feature type="domain" description="Carbohydrate kinase FGGY C-terminal" evidence="5">
    <location>
        <begin position="314"/>
        <end position="525"/>
    </location>
</feature>
<dbReference type="STRING" id="58919.A0A316ZCM6"/>
<dbReference type="Proteomes" id="UP000245946">
    <property type="component" value="Unassembled WGS sequence"/>
</dbReference>
<accession>A0A316ZCM6</accession>
<dbReference type="InterPro" id="IPR006003">
    <property type="entry name" value="FGGY_RbtK-like"/>
</dbReference>
<evidence type="ECO:0000313" key="6">
    <source>
        <dbReference type="EMBL" id="PWN98682.1"/>
    </source>
</evidence>
<dbReference type="EMBL" id="KZ819290">
    <property type="protein sequence ID" value="PWN98682.1"/>
    <property type="molecule type" value="Genomic_DNA"/>
</dbReference>
<dbReference type="GO" id="GO:0019150">
    <property type="term" value="F:D-ribulokinase activity"/>
    <property type="evidence" value="ECO:0007669"/>
    <property type="project" value="TreeGrafter"/>
</dbReference>
<evidence type="ECO:0000256" key="3">
    <source>
        <dbReference type="ARBA" id="ARBA00022777"/>
    </source>
</evidence>
<keyword evidence="7" id="KW-1185">Reference proteome</keyword>
<feature type="domain" description="Carbohydrate kinase FGGY N-terminal" evidence="4">
    <location>
        <begin position="10"/>
        <end position="188"/>
    </location>
</feature>
<organism evidence="6 7">
    <name type="scientific">Tilletiopsis washingtonensis</name>
    <dbReference type="NCBI Taxonomy" id="58919"/>
    <lineage>
        <taxon>Eukaryota</taxon>
        <taxon>Fungi</taxon>
        <taxon>Dikarya</taxon>
        <taxon>Basidiomycota</taxon>
        <taxon>Ustilaginomycotina</taxon>
        <taxon>Exobasidiomycetes</taxon>
        <taxon>Entylomatales</taxon>
        <taxon>Entylomatales incertae sedis</taxon>
        <taxon>Tilletiopsis</taxon>
    </lineage>
</organism>
<dbReference type="GeneID" id="37272252"/>
<dbReference type="PANTHER" id="PTHR43435">
    <property type="entry name" value="RIBULOKINASE"/>
    <property type="match status" value="1"/>
</dbReference>
<comment type="similarity">
    <text evidence="1">Belongs to the FGGY kinase family.</text>
</comment>
<evidence type="ECO:0000313" key="7">
    <source>
        <dbReference type="Proteomes" id="UP000245946"/>
    </source>
</evidence>